<dbReference type="SUPFAM" id="SSF53955">
    <property type="entry name" value="Lysozyme-like"/>
    <property type="match status" value="1"/>
</dbReference>
<sequence>MQRTLFFPLIILFCTLVSLPARADAGFAARPDVRQFIGEMVRTHGFDNAALTQTMASVVTQPQIIESMEKPYEKKTWDIYQQLFLTPERLEGGLAFWKANRNTLKKAEKEFGVPASIIVAIIGVETRYGQNQGSYRVLDALATLAFDYPKRAPFFRKELAEYLQLCREQKVAPGDYLGSYAGAIGKPQFMPSSYRAFAVDYSGTGKKDLRNDDADVIASIGNYLQKHGWKRGEAIAQPARIRGSAYKRVATNTRTAEYSTKALARLGIRPTTPPWRHPEKAGLIELLTSSGEEYWVGFPNFYVITRYNSSPQYALVVYLLSKQLEDGQKRLYG</sequence>
<reference evidence="1 2" key="1">
    <citation type="submission" date="2015-11" db="EMBL/GenBank/DDBJ databases">
        <title>Genomic analysis of 38 Legionella species identifies large and diverse effector repertoires.</title>
        <authorList>
            <person name="Burstein D."/>
            <person name="Amaro F."/>
            <person name="Zusman T."/>
            <person name="Lifshitz Z."/>
            <person name="Cohen O."/>
            <person name="Gilbert J.A."/>
            <person name="Pupko T."/>
            <person name="Shuman H.A."/>
            <person name="Segal G."/>
        </authorList>
    </citation>
    <scope>NUCLEOTIDE SEQUENCE [LARGE SCALE GENOMIC DNA]</scope>
    <source>
        <strain evidence="1 2">ATCC 49504</strain>
    </source>
</reference>
<evidence type="ECO:0000313" key="2">
    <source>
        <dbReference type="Proteomes" id="UP000054785"/>
    </source>
</evidence>
<dbReference type="EMBL" id="LNYC01000044">
    <property type="protein sequence ID" value="KTC99653.1"/>
    <property type="molecule type" value="Genomic_DNA"/>
</dbReference>
<dbReference type="PANTHER" id="PTHR30163:SF9">
    <property type="entry name" value="MEMBRANE-BOUND LYTIC MUREIN TRANSGLYCOSYLASE B"/>
    <property type="match status" value="1"/>
</dbReference>
<dbReference type="AlphaFoldDB" id="A0A0W0TW31"/>
<protein>
    <submittedName>
        <fullName evidence="1">Membrane-bound lytic murein transglycosylase B</fullName>
        <ecNumber evidence="1">3.2.1.-</ecNumber>
    </submittedName>
</protein>
<dbReference type="Gene3D" id="1.10.8.350">
    <property type="entry name" value="Bacterial muramidase"/>
    <property type="match status" value="1"/>
</dbReference>
<dbReference type="RefSeq" id="WP_028387380.1">
    <property type="nucleotide sequence ID" value="NZ_CAAAHN010000007.1"/>
</dbReference>
<dbReference type="FunFam" id="1.10.8.350:FF:000001">
    <property type="entry name" value="Lytic murein transglycosylase B"/>
    <property type="match status" value="1"/>
</dbReference>
<keyword evidence="1" id="KW-0378">Hydrolase</keyword>
<comment type="caution">
    <text evidence="1">The sequence shown here is derived from an EMBL/GenBank/DDBJ whole genome shotgun (WGS) entry which is preliminary data.</text>
</comment>
<dbReference type="CDD" id="cd13399">
    <property type="entry name" value="Slt35-like"/>
    <property type="match status" value="1"/>
</dbReference>
<dbReference type="Gene3D" id="1.10.530.10">
    <property type="match status" value="1"/>
</dbReference>
<dbReference type="STRING" id="45065.Lgee_1145"/>
<organism evidence="1 2">
    <name type="scientific">Legionella geestiana</name>
    <dbReference type="NCBI Taxonomy" id="45065"/>
    <lineage>
        <taxon>Bacteria</taxon>
        <taxon>Pseudomonadati</taxon>
        <taxon>Pseudomonadota</taxon>
        <taxon>Gammaproteobacteria</taxon>
        <taxon>Legionellales</taxon>
        <taxon>Legionellaceae</taxon>
        <taxon>Legionella</taxon>
    </lineage>
</organism>
<dbReference type="InterPro" id="IPR023346">
    <property type="entry name" value="Lysozyme-like_dom_sf"/>
</dbReference>
<accession>A0A0W0TW31</accession>
<dbReference type="EC" id="3.2.1.-" evidence="1"/>
<dbReference type="PATRIC" id="fig|45065.4.peg.1230"/>
<dbReference type="OrthoDB" id="9772911at2"/>
<dbReference type="Pfam" id="PF13406">
    <property type="entry name" value="SLT_2"/>
    <property type="match status" value="1"/>
</dbReference>
<name>A0A0W0TW31_9GAMM</name>
<dbReference type="PANTHER" id="PTHR30163">
    <property type="entry name" value="MEMBRANE-BOUND LYTIC MUREIN TRANSGLYCOSYLASE B"/>
    <property type="match status" value="1"/>
</dbReference>
<dbReference type="InterPro" id="IPR043426">
    <property type="entry name" value="MltB-like"/>
</dbReference>
<dbReference type="GO" id="GO:0008933">
    <property type="term" value="F:peptidoglycan lytic transglycosylase activity"/>
    <property type="evidence" value="ECO:0007669"/>
    <property type="project" value="TreeGrafter"/>
</dbReference>
<dbReference type="GO" id="GO:0009253">
    <property type="term" value="P:peptidoglycan catabolic process"/>
    <property type="evidence" value="ECO:0007669"/>
    <property type="project" value="TreeGrafter"/>
</dbReference>
<dbReference type="Proteomes" id="UP000054785">
    <property type="component" value="Unassembled WGS sequence"/>
</dbReference>
<keyword evidence="1" id="KW-0326">Glycosidase</keyword>
<dbReference type="InterPro" id="IPR031304">
    <property type="entry name" value="SLT_2"/>
</dbReference>
<gene>
    <name evidence="1" type="primary">mltB</name>
    <name evidence="1" type="ORF">Lgee_1145</name>
</gene>
<dbReference type="InterPro" id="IPR011757">
    <property type="entry name" value="Lytic_transglycosylase_MltB"/>
</dbReference>
<evidence type="ECO:0000313" key="1">
    <source>
        <dbReference type="EMBL" id="KTC99653.1"/>
    </source>
</evidence>
<dbReference type="GO" id="GO:0016798">
    <property type="term" value="F:hydrolase activity, acting on glycosyl bonds"/>
    <property type="evidence" value="ECO:0007669"/>
    <property type="project" value="UniProtKB-KW"/>
</dbReference>
<keyword evidence="2" id="KW-1185">Reference proteome</keyword>
<dbReference type="NCBIfam" id="TIGR02282">
    <property type="entry name" value="MltB"/>
    <property type="match status" value="1"/>
</dbReference>
<proteinExistence type="predicted"/>